<dbReference type="Proteomes" id="UP001642540">
    <property type="component" value="Unassembled WGS sequence"/>
</dbReference>
<comment type="caution">
    <text evidence="1">The sequence shown here is derived from an EMBL/GenBank/DDBJ whole genome shotgun (WGS) entry which is preliminary data.</text>
</comment>
<name>A0ABP1RLW5_9HEXA</name>
<evidence type="ECO:0000313" key="1">
    <source>
        <dbReference type="EMBL" id="CAL8130455.1"/>
    </source>
</evidence>
<gene>
    <name evidence="1" type="ORF">ODALV1_LOCUS23732</name>
</gene>
<dbReference type="EMBL" id="CAXLJM020000082">
    <property type="protein sequence ID" value="CAL8130455.1"/>
    <property type="molecule type" value="Genomic_DNA"/>
</dbReference>
<evidence type="ECO:0000313" key="2">
    <source>
        <dbReference type="Proteomes" id="UP001642540"/>
    </source>
</evidence>
<keyword evidence="2" id="KW-1185">Reference proteome</keyword>
<proteinExistence type="predicted"/>
<protein>
    <submittedName>
        <fullName evidence="1">Uncharacterized protein</fullName>
    </submittedName>
</protein>
<sequence length="88" mass="10101">MKKSDPVVYNQPIAHYRNTCRQRTRRKNEGLSDNLEIYDLIEPAVVTFSSVKDCARTISFNDDNVQVMTSINLVDRVKVLKLQDTLDG</sequence>
<organism evidence="1 2">
    <name type="scientific">Orchesella dallaii</name>
    <dbReference type="NCBI Taxonomy" id="48710"/>
    <lineage>
        <taxon>Eukaryota</taxon>
        <taxon>Metazoa</taxon>
        <taxon>Ecdysozoa</taxon>
        <taxon>Arthropoda</taxon>
        <taxon>Hexapoda</taxon>
        <taxon>Collembola</taxon>
        <taxon>Entomobryomorpha</taxon>
        <taxon>Entomobryoidea</taxon>
        <taxon>Orchesellidae</taxon>
        <taxon>Orchesellinae</taxon>
        <taxon>Orchesella</taxon>
    </lineage>
</organism>
<accession>A0ABP1RLW5</accession>
<reference evidence="1 2" key="1">
    <citation type="submission" date="2024-08" db="EMBL/GenBank/DDBJ databases">
        <authorList>
            <person name="Cucini C."/>
            <person name="Frati F."/>
        </authorList>
    </citation>
    <scope>NUCLEOTIDE SEQUENCE [LARGE SCALE GENOMIC DNA]</scope>
</reference>